<dbReference type="EMBL" id="JADBJN010000002">
    <property type="protein sequence ID" value="KAG5678414.1"/>
    <property type="molecule type" value="Genomic_DNA"/>
</dbReference>
<evidence type="ECO:0000256" key="4">
    <source>
        <dbReference type="SAM" id="Phobius"/>
    </source>
</evidence>
<dbReference type="PANTHER" id="PTHR21119">
    <property type="entry name" value="C2 DOMAIN-CONTAINING PROTEIN"/>
    <property type="match status" value="1"/>
</dbReference>
<dbReference type="CDD" id="cd08678">
    <property type="entry name" value="C2_C21orf25-like"/>
    <property type="match status" value="1"/>
</dbReference>
<dbReference type="Pfam" id="PF00168">
    <property type="entry name" value="C2"/>
    <property type="match status" value="1"/>
</dbReference>
<dbReference type="InterPro" id="IPR000008">
    <property type="entry name" value="C2_dom"/>
</dbReference>
<dbReference type="GO" id="GO:0046872">
    <property type="term" value="F:metal ion binding"/>
    <property type="evidence" value="ECO:0007669"/>
    <property type="project" value="UniProtKB-KW"/>
</dbReference>
<feature type="region of interest" description="Disordered" evidence="3">
    <location>
        <begin position="88"/>
        <end position="170"/>
    </location>
</feature>
<evidence type="ECO:0000256" key="1">
    <source>
        <dbReference type="ARBA" id="ARBA00022723"/>
    </source>
</evidence>
<keyword evidence="4" id="KW-0812">Transmembrane</keyword>
<dbReference type="AlphaFoldDB" id="A0A9J6C9W5"/>
<dbReference type="Pfam" id="PF00130">
    <property type="entry name" value="C1_1"/>
    <property type="match status" value="1"/>
</dbReference>
<feature type="compositionally biased region" description="Low complexity" evidence="3">
    <location>
        <begin position="787"/>
        <end position="797"/>
    </location>
</feature>
<dbReference type="SUPFAM" id="SSF57889">
    <property type="entry name" value="Cysteine-rich domain"/>
    <property type="match status" value="1"/>
</dbReference>
<evidence type="ECO:0000259" key="6">
    <source>
        <dbReference type="PROSITE" id="PS50081"/>
    </source>
</evidence>
<feature type="region of interest" description="Disordered" evidence="3">
    <location>
        <begin position="713"/>
        <end position="797"/>
    </location>
</feature>
<evidence type="ECO:0000313" key="7">
    <source>
        <dbReference type="EMBL" id="KAG5678414.1"/>
    </source>
</evidence>
<name>A0A9J6C9W5_POLVA</name>
<dbReference type="PROSITE" id="PS00479">
    <property type="entry name" value="ZF_DAG_PE_1"/>
    <property type="match status" value="1"/>
</dbReference>
<sequence length="933" mass="104277">MDLAEQIDDFIPSVQSSHSEMDSLIMLLFILLITSLFLLWLGKFLYQKYVINKAVPSTSSSTNTATSSNITSATSSLLAQRLTASPLNSAAGGAKSGGSSSVFGSSPVRRGSGGNLPSANPSLLKTRSMSQQPNAGVRKRLTRRSPGPELPNQRRSRSIPPPEVTGPDDTTSTWASHVFKWLYSDLVIVNDLLYGFITAINQTMARNTSEEKMLIEVVRLLPESTVPNISNIFCDKPTTSNVSEVVVTMDIETTLVLQVKAFRQVSGKADVLHYRVNVRFRGHLSVTMNYTALVGEMRIEGYPDIKITIASIGPIKTNGKEEKEIQDMICESLNLTIRDTLYPVDFSIHATCPRAMKMEPDEYYDHQSMDFPNPYDYMSGTHIQNRMPYDQSSMREMNQSTVQMTSGRRLLVKIVKGDGLMQAKDPYCVVEMDEPPQKNQTGSRQGSNPFWDEHFLFDLSHASSEILFEVYDRPNDQNDYPKFLGLGLVGVDELAVGPSSSQVIGLQPRPYETQSVSGAITVEFVFIEGAQVPTGRRPYKLKEALKLDPHQQEQQMYGYDQPPISPARLSPMLQRQQQPHINGHNSSYMIENPNISRTTSPSHDINSLRPINYSSPQRHSNSNVSVPNSSKQYPYDNSNSQSQSPTSINNKMPITSTPNKPNSLNVKISMIQQQQNESNKETSIEPISANLSDRGRERKKTTIFGTLRKRLSRSKTRNEELTNGNASSTNNTTTITNGYNESHQQLSPHAPQQKYSSSFDSSNINPTLITTQSKNLTSPTGTLNRFGISGSSRRSSVSEMSGLSRLSSISNKTFLHEASSLVLEVIENGVRRHYLVPLNIAQKPRWRRKGTKLHIYNDHTFVAKHLPSGLICEICMLSIPFRMGKQGYECRDCFLKCHKQCHVRTPRLCPKPTIQSIELCKINFDNDTAIRKL</sequence>
<dbReference type="SMART" id="SM00109">
    <property type="entry name" value="C1"/>
    <property type="match status" value="1"/>
</dbReference>
<feature type="compositionally biased region" description="Polar residues" evidence="3">
    <location>
        <begin position="573"/>
        <end position="605"/>
    </location>
</feature>
<dbReference type="InterPro" id="IPR035892">
    <property type="entry name" value="C2_domain_sf"/>
</dbReference>
<dbReference type="Gene3D" id="2.60.40.150">
    <property type="entry name" value="C2 domain"/>
    <property type="match status" value="1"/>
</dbReference>
<evidence type="ECO:0000259" key="5">
    <source>
        <dbReference type="PROSITE" id="PS50004"/>
    </source>
</evidence>
<feature type="region of interest" description="Disordered" evidence="3">
    <location>
        <begin position="573"/>
        <end position="695"/>
    </location>
</feature>
<keyword evidence="1" id="KW-0479">Metal-binding</keyword>
<keyword evidence="4" id="KW-1133">Transmembrane helix</keyword>
<dbReference type="SMART" id="SM00239">
    <property type="entry name" value="C2"/>
    <property type="match status" value="1"/>
</dbReference>
<feature type="compositionally biased region" description="Low complexity" evidence="3">
    <location>
        <begin position="722"/>
        <end position="740"/>
    </location>
</feature>
<feature type="transmembrane region" description="Helical" evidence="4">
    <location>
        <begin position="24"/>
        <end position="46"/>
    </location>
</feature>
<dbReference type="PROSITE" id="PS50081">
    <property type="entry name" value="ZF_DAG_PE_2"/>
    <property type="match status" value="1"/>
</dbReference>
<feature type="compositionally biased region" description="Low complexity" evidence="3">
    <location>
        <begin position="89"/>
        <end position="110"/>
    </location>
</feature>
<dbReference type="CDD" id="cd20831">
    <property type="entry name" value="C1_dGM13116p-like"/>
    <property type="match status" value="1"/>
</dbReference>
<comment type="caution">
    <text evidence="7">The sequence shown here is derived from an EMBL/GenBank/DDBJ whole genome shotgun (WGS) entry which is preliminary data.</text>
</comment>
<accession>A0A9J6C9W5</accession>
<dbReference type="Proteomes" id="UP001107558">
    <property type="component" value="Chromosome 2"/>
</dbReference>
<organism evidence="7 8">
    <name type="scientific">Polypedilum vanderplanki</name>
    <name type="common">Sleeping chironomid midge</name>
    <dbReference type="NCBI Taxonomy" id="319348"/>
    <lineage>
        <taxon>Eukaryota</taxon>
        <taxon>Metazoa</taxon>
        <taxon>Ecdysozoa</taxon>
        <taxon>Arthropoda</taxon>
        <taxon>Hexapoda</taxon>
        <taxon>Insecta</taxon>
        <taxon>Pterygota</taxon>
        <taxon>Neoptera</taxon>
        <taxon>Endopterygota</taxon>
        <taxon>Diptera</taxon>
        <taxon>Nematocera</taxon>
        <taxon>Chironomoidea</taxon>
        <taxon>Chironomidae</taxon>
        <taxon>Chironominae</taxon>
        <taxon>Polypedilum</taxon>
        <taxon>Polypedilum</taxon>
    </lineage>
</organism>
<evidence type="ECO:0000256" key="3">
    <source>
        <dbReference type="SAM" id="MobiDB-lite"/>
    </source>
</evidence>
<dbReference type="InterPro" id="IPR046349">
    <property type="entry name" value="C1-like_sf"/>
</dbReference>
<feature type="compositionally biased region" description="Polar residues" evidence="3">
    <location>
        <begin position="753"/>
        <end position="783"/>
    </location>
</feature>
<keyword evidence="8" id="KW-1185">Reference proteome</keyword>
<dbReference type="InterPro" id="IPR002219">
    <property type="entry name" value="PKC_DAG/PE"/>
</dbReference>
<feature type="domain" description="C2" evidence="5">
    <location>
        <begin position="379"/>
        <end position="504"/>
    </location>
</feature>
<evidence type="ECO:0000313" key="8">
    <source>
        <dbReference type="Proteomes" id="UP001107558"/>
    </source>
</evidence>
<keyword evidence="2" id="KW-0862">Zinc</keyword>
<dbReference type="PROSITE" id="PS50004">
    <property type="entry name" value="C2"/>
    <property type="match status" value="1"/>
</dbReference>
<protein>
    <submittedName>
        <fullName evidence="7">Uncharacterized protein</fullName>
    </submittedName>
</protein>
<feature type="compositionally biased region" description="Polar residues" evidence="3">
    <location>
        <begin position="631"/>
        <end position="677"/>
    </location>
</feature>
<reference evidence="7" key="1">
    <citation type="submission" date="2021-03" db="EMBL/GenBank/DDBJ databases">
        <title>Chromosome level genome of the anhydrobiotic midge Polypedilum vanderplanki.</title>
        <authorList>
            <person name="Yoshida Y."/>
            <person name="Kikawada T."/>
            <person name="Gusev O."/>
        </authorList>
    </citation>
    <scope>NUCLEOTIDE SEQUENCE</scope>
    <source>
        <strain evidence="7">NIAS01</strain>
        <tissue evidence="7">Whole body or cell culture</tissue>
    </source>
</reference>
<feature type="compositionally biased region" description="Polar residues" evidence="3">
    <location>
        <begin position="115"/>
        <end position="134"/>
    </location>
</feature>
<gene>
    <name evidence="7" type="ORF">PVAND_008088</name>
</gene>
<dbReference type="PANTHER" id="PTHR21119:SF5">
    <property type="entry name" value="C2 DOMAIN-CONTAINING PROTEIN"/>
    <property type="match status" value="1"/>
</dbReference>
<keyword evidence="4" id="KW-0472">Membrane</keyword>
<feature type="domain" description="Phorbol-ester/DAG-type" evidence="6">
    <location>
        <begin position="858"/>
        <end position="909"/>
    </location>
</feature>
<evidence type="ECO:0000256" key="2">
    <source>
        <dbReference type="ARBA" id="ARBA00022833"/>
    </source>
</evidence>
<dbReference type="InterPro" id="IPR039934">
    <property type="entry name" value="C2CD2/C2CD2L"/>
</dbReference>
<feature type="compositionally biased region" description="Low complexity" evidence="3">
    <location>
        <begin position="620"/>
        <end position="630"/>
    </location>
</feature>
<dbReference type="OrthoDB" id="9976063at2759"/>
<proteinExistence type="predicted"/>
<dbReference type="SUPFAM" id="SSF49562">
    <property type="entry name" value="C2 domain (Calcium/lipid-binding domain, CaLB)"/>
    <property type="match status" value="1"/>
</dbReference>
<dbReference type="Gene3D" id="3.30.60.20">
    <property type="match status" value="1"/>
</dbReference>